<evidence type="ECO:0008006" key="4">
    <source>
        <dbReference type="Google" id="ProtNLM"/>
    </source>
</evidence>
<keyword evidence="1" id="KW-0472">Membrane</keyword>
<feature type="transmembrane region" description="Helical" evidence="1">
    <location>
        <begin position="153"/>
        <end position="173"/>
    </location>
</feature>
<dbReference type="STRING" id="439292.Bsel_1843"/>
<keyword evidence="1" id="KW-1133">Transmembrane helix</keyword>
<dbReference type="RefSeq" id="WP_013172771.1">
    <property type="nucleotide sequence ID" value="NC_014219.1"/>
</dbReference>
<feature type="transmembrane region" description="Helical" evidence="1">
    <location>
        <begin position="52"/>
        <end position="69"/>
    </location>
</feature>
<dbReference type="AlphaFoldDB" id="D6XU63"/>
<accession>D6XU63</accession>
<dbReference type="Proteomes" id="UP000000271">
    <property type="component" value="Chromosome"/>
</dbReference>
<proteinExistence type="predicted"/>
<dbReference type="EMBL" id="CP001791">
    <property type="protein sequence ID" value="ADH99349.1"/>
    <property type="molecule type" value="Genomic_DNA"/>
</dbReference>
<name>D6XU63_BACIE</name>
<evidence type="ECO:0000313" key="3">
    <source>
        <dbReference type="Proteomes" id="UP000000271"/>
    </source>
</evidence>
<evidence type="ECO:0000256" key="1">
    <source>
        <dbReference type="SAM" id="Phobius"/>
    </source>
</evidence>
<evidence type="ECO:0000313" key="2">
    <source>
        <dbReference type="EMBL" id="ADH99349.1"/>
    </source>
</evidence>
<gene>
    <name evidence="2" type="ordered locus">Bsel_1843</name>
</gene>
<keyword evidence="1" id="KW-0812">Transmembrane</keyword>
<reference evidence="2" key="1">
    <citation type="submission" date="2009-10" db="EMBL/GenBank/DDBJ databases">
        <title>Complete sequence of Bacillus selenitireducens MLS10.</title>
        <authorList>
            <consortium name="US DOE Joint Genome Institute"/>
            <person name="Lucas S."/>
            <person name="Copeland A."/>
            <person name="Lapidus A."/>
            <person name="Glavina del Rio T."/>
            <person name="Dalin E."/>
            <person name="Tice H."/>
            <person name="Bruce D."/>
            <person name="Goodwin L."/>
            <person name="Pitluck S."/>
            <person name="Sims D."/>
            <person name="Brettin T."/>
            <person name="Detter J.C."/>
            <person name="Han C."/>
            <person name="Larimer F."/>
            <person name="Land M."/>
            <person name="Hauser L."/>
            <person name="Kyrpides N."/>
            <person name="Ovchinnikova G."/>
            <person name="Stolz J."/>
        </authorList>
    </citation>
    <scope>NUCLEOTIDE SEQUENCE [LARGE SCALE GENOMIC DNA]</scope>
    <source>
        <strain evidence="2">MLS10</strain>
    </source>
</reference>
<sequence>MFEPYRTFSLGPLSLSMELLFLLVAVIVAFFSIERYMKWLNLDQREKISDHLTWALFGAVAIFKFWPVITAPSLLSNPMNALYFTGGPFALEAAMIFAVGWIAVFAIIRKWPIQLWEAVIGGAAAGSIIYFAGVRNLGAVSPLSVGFNVEGVLLHPLNIYILVLVILAGAGRFIFWGKQAGYKPIYYYIGSALAIWVLISPFRI</sequence>
<protein>
    <recommendedName>
        <fullName evidence="4">Prolipoprotein diacylglyceryl transferase</fullName>
    </recommendedName>
</protein>
<feature type="transmembrane region" description="Helical" evidence="1">
    <location>
        <begin position="89"/>
        <end position="108"/>
    </location>
</feature>
<dbReference type="KEGG" id="bse:Bsel_1843"/>
<organism evidence="2 3">
    <name type="scientific">Bacillus selenitireducens (strain ATCC 700615 / DSM 15326 / MLS10)</name>
    <dbReference type="NCBI Taxonomy" id="439292"/>
    <lineage>
        <taxon>Bacteria</taxon>
        <taxon>Bacillati</taxon>
        <taxon>Bacillota</taxon>
        <taxon>Bacilli</taxon>
        <taxon>Bacillales</taxon>
        <taxon>Bacillaceae</taxon>
        <taxon>Salisediminibacterium</taxon>
    </lineage>
</organism>
<feature type="transmembrane region" description="Helical" evidence="1">
    <location>
        <begin position="12"/>
        <end position="31"/>
    </location>
</feature>
<keyword evidence="3" id="KW-1185">Reference proteome</keyword>
<feature type="transmembrane region" description="Helical" evidence="1">
    <location>
        <begin position="115"/>
        <end position="133"/>
    </location>
</feature>
<dbReference type="HOGENOM" id="CLU_1341033_0_0_9"/>
<dbReference type="OrthoDB" id="2880784at2"/>
<feature type="transmembrane region" description="Helical" evidence="1">
    <location>
        <begin position="185"/>
        <end position="202"/>
    </location>
</feature>